<feature type="transmembrane region" description="Helical" evidence="2">
    <location>
        <begin position="53"/>
        <end position="76"/>
    </location>
</feature>
<dbReference type="RefSeq" id="XP_043049972.1">
    <property type="nucleotide sequence ID" value="XM_043195306.1"/>
</dbReference>
<feature type="compositionally biased region" description="Low complexity" evidence="1">
    <location>
        <begin position="606"/>
        <end position="620"/>
    </location>
</feature>
<feature type="region of interest" description="Disordered" evidence="1">
    <location>
        <begin position="601"/>
        <end position="623"/>
    </location>
</feature>
<organism evidence="3 4">
    <name type="scientific">Scheffersomyces spartinae</name>
    <dbReference type="NCBI Taxonomy" id="45513"/>
    <lineage>
        <taxon>Eukaryota</taxon>
        <taxon>Fungi</taxon>
        <taxon>Dikarya</taxon>
        <taxon>Ascomycota</taxon>
        <taxon>Saccharomycotina</taxon>
        <taxon>Pichiomycetes</taxon>
        <taxon>Debaryomycetaceae</taxon>
        <taxon>Scheffersomyces</taxon>
    </lineage>
</organism>
<gene>
    <name evidence="3" type="ORF">KQ657_004638</name>
</gene>
<feature type="region of interest" description="Disordered" evidence="1">
    <location>
        <begin position="324"/>
        <end position="343"/>
    </location>
</feature>
<evidence type="ECO:0000256" key="1">
    <source>
        <dbReference type="SAM" id="MobiDB-lite"/>
    </source>
</evidence>
<dbReference type="InterPro" id="IPR014805">
    <property type="entry name" value="SKG6/TOS2-like"/>
</dbReference>
<feature type="region of interest" description="Disordered" evidence="1">
    <location>
        <begin position="262"/>
        <end position="314"/>
    </location>
</feature>
<keyword evidence="4" id="KW-1185">Reference proteome</keyword>
<name>A0A9P7VB16_9ASCO</name>
<evidence type="ECO:0000313" key="3">
    <source>
        <dbReference type="EMBL" id="KAG7194425.1"/>
    </source>
</evidence>
<dbReference type="Pfam" id="PF08693">
    <property type="entry name" value="SKG6"/>
    <property type="match status" value="2"/>
</dbReference>
<dbReference type="OrthoDB" id="4035953at2759"/>
<feature type="compositionally biased region" description="Polar residues" evidence="1">
    <location>
        <begin position="221"/>
        <end position="232"/>
    </location>
</feature>
<sequence>MVYLKPTRSLREAAEKAAKSVDIHVRAASSSSSKCSGKNSNDPSCQKPVSENAVVIAVSVVVPIVVICMVLGYFWYRNYRKYKKEELDQDPDFFENGEATALPDLSKQYELENPFEADDTAKFPRPRPGSRAVYGSNGHNHSEVSLPQSYTNEKRFDSFVLPYSNQTASKADLDEFARHIGVTDRASTLYLDSRNSSVTNLDGGAASSYISPTKKNHKHNQLPSPTVMTSPSPKKKPRDYAHLPNLSETALALGSAPVVERLADDGDSSSSSTNDFDIKYENNNSRSALVEERDDDTATSSRVVSDKTKMETETTLNTTMESPFVESKDINNRNDNENNHDNDKTVTAKKSVRISDFNMLLNDSSAAELSNMDPEEEEVLAQQEEEVKRMKSIYQVYFDRNKSMKVNNKENNNSNDVENHPPMPQIVLPEEAGEDSSSLTPNEEDPDGHLKINKELKANNDYEKRFTTASSIYTENVLFNADEGNNTQYPHQQQFEYQNYNQYPVYDQYGQPIQYQYQLDPNYPVQSDQYGQEYIPPSELPPLQKLKNASDIRKSTLQTYTDFEPHLKGSALVGQKSAFDPVTQPEVWSSPAISQETFAKPNESVASLPSSSLGTTPSASQLARQSVVMTNPTAIPKKTKFRPAGRINVPAPVQQAYGSPYQQHQFDGSNEQFLDVTGSDSDLIPGNRKSDIRRMMNSSF</sequence>
<keyword evidence="2" id="KW-1133">Transmembrane helix</keyword>
<feature type="region of interest" description="Disordered" evidence="1">
    <location>
        <begin position="208"/>
        <end position="241"/>
    </location>
</feature>
<dbReference type="GeneID" id="66118012"/>
<feature type="region of interest" description="Disordered" evidence="1">
    <location>
        <begin position="404"/>
        <end position="450"/>
    </location>
</feature>
<dbReference type="Proteomes" id="UP000790833">
    <property type="component" value="Unassembled WGS sequence"/>
</dbReference>
<protein>
    <submittedName>
        <fullName evidence="3">Uncharacterized protein</fullName>
    </submittedName>
</protein>
<accession>A0A9P7VB16</accession>
<proteinExistence type="predicted"/>
<evidence type="ECO:0000313" key="4">
    <source>
        <dbReference type="Proteomes" id="UP000790833"/>
    </source>
</evidence>
<feature type="compositionally biased region" description="Basic and acidic residues" evidence="1">
    <location>
        <begin position="326"/>
        <end position="343"/>
    </location>
</feature>
<evidence type="ECO:0000256" key="2">
    <source>
        <dbReference type="SAM" id="Phobius"/>
    </source>
</evidence>
<keyword evidence="2" id="KW-0472">Membrane</keyword>
<dbReference type="AlphaFoldDB" id="A0A9P7VB16"/>
<comment type="caution">
    <text evidence="3">The sequence shown here is derived from an EMBL/GenBank/DDBJ whole genome shotgun (WGS) entry which is preliminary data.</text>
</comment>
<keyword evidence="2" id="KW-0812">Transmembrane</keyword>
<dbReference type="EMBL" id="JAHMUF010000007">
    <property type="protein sequence ID" value="KAG7194425.1"/>
    <property type="molecule type" value="Genomic_DNA"/>
</dbReference>
<reference evidence="3" key="1">
    <citation type="submission" date="2021-03" db="EMBL/GenBank/DDBJ databases">
        <authorList>
            <person name="Palmer J.M."/>
        </authorList>
    </citation>
    <scope>NUCLEOTIDE SEQUENCE</scope>
    <source>
        <strain evidence="3">ARV_011</strain>
    </source>
</reference>
<feature type="compositionally biased region" description="Low complexity" evidence="1">
    <location>
        <begin position="404"/>
        <end position="416"/>
    </location>
</feature>